<dbReference type="EC" id="1.17.8.1" evidence="3"/>
<name>A0ABY4DY34_9NEIS</name>
<feature type="signal peptide" evidence="1">
    <location>
        <begin position="1"/>
        <end position="18"/>
    </location>
</feature>
<protein>
    <submittedName>
        <fullName evidence="3">Hydroxysqualene dehydroxylase HpnE</fullName>
        <ecNumber evidence="3">1.17.8.1</ecNumber>
    </submittedName>
</protein>
<accession>A0ABY4DY34</accession>
<keyword evidence="3" id="KW-0560">Oxidoreductase</keyword>
<dbReference type="Gene3D" id="3.50.50.60">
    <property type="entry name" value="FAD/NAD(P)-binding domain"/>
    <property type="match status" value="1"/>
</dbReference>
<keyword evidence="4" id="KW-1185">Reference proteome</keyword>
<dbReference type="GO" id="GO:0016491">
    <property type="term" value="F:oxidoreductase activity"/>
    <property type="evidence" value="ECO:0007669"/>
    <property type="project" value="UniProtKB-KW"/>
</dbReference>
<dbReference type="Proteomes" id="UP000832011">
    <property type="component" value="Chromosome"/>
</dbReference>
<keyword evidence="1" id="KW-0732">Signal</keyword>
<dbReference type="Pfam" id="PF01593">
    <property type="entry name" value="Amino_oxidase"/>
    <property type="match status" value="1"/>
</dbReference>
<sequence length="434" mass="48173">MKPKIAIIGAGWAGLAAAAQLSSQALVTVFEASRQAGGRARGLKNSNSDFVHIDNGQHLLLGAYEQVFRLRAMCGVDAEEHTVRLPSQWHLLDGLDFKTRHLPAPLHALMGMLLAKSWTFADKRRWLQDAYALKRAQKWLPTHDTNVLAWLNSRQVPEKHIAEFWRPLVLATMNTPLDVASLHTLAVVLDDGLLNKRRASDFCLATTDLHTWLVEPVCRYLQQQGVNIRFQNRITALQKAADGRHWVVGGESFDRVVIATAPYHVVDVLGEHYATSVKTHFDQLSYSAITTVYLRYDVPLPLPHTIQGTAYGCSQWLINRDKLLIAKQELAAVISVSETHAHKTPDEWVSAVHQDVLALQADMPLPTHSLVITEKRATVQACVQRAVPPMAALNKQGLYLAGDYCHPRYPATLEGAVQSGFATASMCVADWKNA</sequence>
<dbReference type="PANTHER" id="PTHR42923">
    <property type="entry name" value="PROTOPORPHYRINOGEN OXIDASE"/>
    <property type="match status" value="1"/>
</dbReference>
<proteinExistence type="predicted"/>
<organism evidence="3 4">
    <name type="scientific">Vitreoscilla massiliensis</name>
    <dbReference type="NCBI Taxonomy" id="1689272"/>
    <lineage>
        <taxon>Bacteria</taxon>
        <taxon>Pseudomonadati</taxon>
        <taxon>Pseudomonadota</taxon>
        <taxon>Betaproteobacteria</taxon>
        <taxon>Neisseriales</taxon>
        <taxon>Neisseriaceae</taxon>
        <taxon>Vitreoscilla</taxon>
    </lineage>
</organism>
<feature type="chain" id="PRO_5045110331" evidence="1">
    <location>
        <begin position="19"/>
        <end position="434"/>
    </location>
</feature>
<dbReference type="RefSeq" id="WP_058357888.1">
    <property type="nucleotide sequence ID" value="NZ_CABKVG010000010.1"/>
</dbReference>
<evidence type="ECO:0000313" key="3">
    <source>
        <dbReference type="EMBL" id="UOO88426.1"/>
    </source>
</evidence>
<evidence type="ECO:0000313" key="4">
    <source>
        <dbReference type="Proteomes" id="UP000832011"/>
    </source>
</evidence>
<reference evidence="3 4" key="1">
    <citation type="journal article" date="2022" name="Res Sq">
        <title>Evolution of multicellular longitudinally dividing oral cavity symbionts (Neisseriaceae).</title>
        <authorList>
            <person name="Nyongesa S."/>
            <person name="Weber P."/>
            <person name="Bernet E."/>
            <person name="Pullido F."/>
            <person name="Nieckarz M."/>
            <person name="Delaby M."/>
            <person name="Nieves C."/>
            <person name="Viehboeck T."/>
            <person name="Krause N."/>
            <person name="Rivera-Millot A."/>
            <person name="Nakamura A."/>
            <person name="Vischer N."/>
            <person name="VanNieuwenhze M."/>
            <person name="Brun Y."/>
            <person name="Cava F."/>
            <person name="Bulgheresi S."/>
            <person name="Veyrier F."/>
        </authorList>
    </citation>
    <scope>NUCLEOTIDE SEQUENCE [LARGE SCALE GENOMIC DNA]</scope>
    <source>
        <strain evidence="3 4">SN4</strain>
    </source>
</reference>
<feature type="domain" description="Amine oxidase" evidence="2">
    <location>
        <begin position="13"/>
        <end position="424"/>
    </location>
</feature>
<dbReference type="NCBIfam" id="TIGR03467">
    <property type="entry name" value="HpnE"/>
    <property type="match status" value="1"/>
</dbReference>
<evidence type="ECO:0000259" key="2">
    <source>
        <dbReference type="Pfam" id="PF01593"/>
    </source>
</evidence>
<dbReference type="SUPFAM" id="SSF51905">
    <property type="entry name" value="FAD/NAD(P)-binding domain"/>
    <property type="match status" value="1"/>
</dbReference>
<dbReference type="InterPro" id="IPR002937">
    <property type="entry name" value="Amino_oxidase"/>
</dbReference>
<dbReference type="InterPro" id="IPR050464">
    <property type="entry name" value="Zeta_carotene_desat/Oxidored"/>
</dbReference>
<gene>
    <name evidence="3" type="primary">hpnE</name>
    <name evidence="3" type="ORF">LVJ82_13250</name>
</gene>
<dbReference type="PANTHER" id="PTHR42923:SF47">
    <property type="entry name" value="BLR3003 PROTEIN"/>
    <property type="match status" value="1"/>
</dbReference>
<dbReference type="EMBL" id="CP091511">
    <property type="protein sequence ID" value="UOO88426.1"/>
    <property type="molecule type" value="Genomic_DNA"/>
</dbReference>
<evidence type="ECO:0000256" key="1">
    <source>
        <dbReference type="SAM" id="SignalP"/>
    </source>
</evidence>
<dbReference type="InterPro" id="IPR036188">
    <property type="entry name" value="FAD/NAD-bd_sf"/>
</dbReference>
<dbReference type="InterPro" id="IPR017830">
    <property type="entry name" value="SQase_HpnE"/>
</dbReference>